<dbReference type="Gene3D" id="1.20.120.1630">
    <property type="match status" value="1"/>
</dbReference>
<dbReference type="GO" id="GO:0016020">
    <property type="term" value="C:membrane"/>
    <property type="evidence" value="ECO:0007669"/>
    <property type="project" value="TreeGrafter"/>
</dbReference>
<comment type="caution">
    <text evidence="2">The sequence shown here is derived from an EMBL/GenBank/DDBJ whole genome shotgun (WGS) entry which is preliminary data.</text>
</comment>
<dbReference type="AlphaFoldDB" id="A0A8J4E233"/>
<evidence type="ECO:0000256" key="1">
    <source>
        <dbReference type="SAM" id="Phobius"/>
    </source>
</evidence>
<evidence type="ECO:0000313" key="3">
    <source>
        <dbReference type="Proteomes" id="UP000612585"/>
    </source>
</evidence>
<feature type="transmembrane region" description="Helical" evidence="1">
    <location>
        <begin position="138"/>
        <end position="162"/>
    </location>
</feature>
<dbReference type="PANTHER" id="PTHR32251">
    <property type="entry name" value="3-OXO-5-ALPHA-STEROID 4-DEHYDROGENASE"/>
    <property type="match status" value="1"/>
</dbReference>
<keyword evidence="1" id="KW-0472">Membrane</keyword>
<keyword evidence="3" id="KW-1185">Reference proteome</keyword>
<dbReference type="Proteomes" id="UP000612585">
    <property type="component" value="Unassembled WGS sequence"/>
</dbReference>
<organism evidence="2 3">
    <name type="scientific">Virgisporangium aurantiacum</name>
    <dbReference type="NCBI Taxonomy" id="175570"/>
    <lineage>
        <taxon>Bacteria</taxon>
        <taxon>Bacillati</taxon>
        <taxon>Actinomycetota</taxon>
        <taxon>Actinomycetes</taxon>
        <taxon>Micromonosporales</taxon>
        <taxon>Micromonosporaceae</taxon>
        <taxon>Virgisporangium</taxon>
    </lineage>
</organism>
<keyword evidence="1" id="KW-0812">Transmembrane</keyword>
<dbReference type="PANTHER" id="PTHR32251:SF23">
    <property type="entry name" value="3-OXO-5-ALPHA-STEROID 4-DEHYDROGENASE (DUF1295)"/>
    <property type="match status" value="1"/>
</dbReference>
<feature type="transmembrane region" description="Helical" evidence="1">
    <location>
        <begin position="12"/>
        <end position="35"/>
    </location>
</feature>
<feature type="transmembrane region" description="Helical" evidence="1">
    <location>
        <begin position="41"/>
        <end position="63"/>
    </location>
</feature>
<dbReference type="InterPro" id="IPR010721">
    <property type="entry name" value="UstE-like"/>
</dbReference>
<reference evidence="2" key="1">
    <citation type="submission" date="2021-01" db="EMBL/GenBank/DDBJ databases">
        <title>Whole genome shotgun sequence of Virgisporangium aurantiacum NBRC 16421.</title>
        <authorList>
            <person name="Komaki H."/>
            <person name="Tamura T."/>
        </authorList>
    </citation>
    <scope>NUCLEOTIDE SEQUENCE</scope>
    <source>
        <strain evidence="2">NBRC 16421</strain>
    </source>
</reference>
<feature type="transmembrane region" description="Helical" evidence="1">
    <location>
        <begin position="98"/>
        <end position="117"/>
    </location>
</feature>
<dbReference type="Pfam" id="PF06966">
    <property type="entry name" value="DUF1295"/>
    <property type="match status" value="1"/>
</dbReference>
<name>A0A8J4E233_9ACTN</name>
<evidence type="ECO:0008006" key="4">
    <source>
        <dbReference type="Google" id="ProtNLM"/>
    </source>
</evidence>
<protein>
    <recommendedName>
        <fullName evidence="4">Steroid 5-alpha reductase family enzyme</fullName>
    </recommendedName>
</protein>
<evidence type="ECO:0000313" key="2">
    <source>
        <dbReference type="EMBL" id="GIJ58556.1"/>
    </source>
</evidence>
<accession>A0A8J4E233</accession>
<feature type="transmembrane region" description="Helical" evidence="1">
    <location>
        <begin position="70"/>
        <end position="86"/>
    </location>
</feature>
<dbReference type="EMBL" id="BOPG01000037">
    <property type="protein sequence ID" value="GIJ58556.1"/>
    <property type="molecule type" value="Genomic_DNA"/>
</dbReference>
<sequence>MGRGLATASRPLGFAVVTAAYLAAGVVAWGVIAALPDMHPLWVTLWADLAATVVVFAASMAVANSSLYDPYWSVAPPVIAVGWVLWNDHGLSRRQAVVLVLILAWAVRLTANWARGWRGLSHEDWRYVQMRDQLPHRVPWWLVSLTGIQLMPTLVVFVGMLAVFPAVTETGRRFGVLDAVAAAVTAAAIAVEATADRQLHRFAADPANRGRVIDSGLWRRSRHPNYLGEIGFWWGMWLFGLAAAPGWWWTVIGPLGMVLLFTVVSVPMMDRRSLQRRPDYAEYMRRVPAIFPLRLRRL</sequence>
<keyword evidence="1" id="KW-1133">Transmembrane helix</keyword>
<proteinExistence type="predicted"/>
<gene>
    <name evidence="2" type="ORF">Vau01_060720</name>
</gene>
<feature type="transmembrane region" description="Helical" evidence="1">
    <location>
        <begin position="251"/>
        <end position="269"/>
    </location>
</feature>